<evidence type="ECO:0000313" key="2">
    <source>
        <dbReference type="Proteomes" id="UP000554342"/>
    </source>
</evidence>
<keyword evidence="1" id="KW-0808">Transferase</keyword>
<comment type="caution">
    <text evidence="1">The sequence shown here is derived from an EMBL/GenBank/DDBJ whole genome shotgun (WGS) entry which is preliminary data.</text>
</comment>
<protein>
    <submittedName>
        <fullName evidence="1">2-dehydro-3-deoxygalactonokinase</fullName>
        <ecNumber evidence="1">2.7.1.58</ecNumber>
    </submittedName>
</protein>
<dbReference type="InterPro" id="IPR042257">
    <property type="entry name" value="DGOK_C"/>
</dbReference>
<dbReference type="GO" id="GO:0034194">
    <property type="term" value="P:D-galactonate catabolic process"/>
    <property type="evidence" value="ECO:0007669"/>
    <property type="project" value="InterPro"/>
</dbReference>
<dbReference type="InterPro" id="IPR042258">
    <property type="entry name" value="DGOK_N"/>
</dbReference>
<dbReference type="InterPro" id="IPR007729">
    <property type="entry name" value="DGOK"/>
</dbReference>
<accession>A0A840YY13</accession>
<dbReference type="EC" id="2.7.1.58" evidence="1"/>
<sequence>MAQLLAIDWGTTNRRVYVLDANGAVLATDRDDRGMLAMEGRDYGAELDVLRGRYGDLPVLIAGMAGANRGWREAAYRSCPAGIAELAESICWMEPGRTGIVPGVSFDSGERADVMRGEEVQVLGAVQAGMAEPDALLCQPGTHCKWVEMAMGRIAAFTTAMTGELFALLRRDSILSGTIAGTVTDGEAFRHGVAQARRGDLLANLFGVRAGVLLGKRDAEESASYASGLLIGADVAARPLDRPVTILADPELGGLYATAIELCGGTGRIADSHTAFVAGITAIWRAL</sequence>
<dbReference type="EMBL" id="JACIJI010000002">
    <property type="protein sequence ID" value="MBB5718543.1"/>
    <property type="molecule type" value="Genomic_DNA"/>
</dbReference>
<dbReference type="AlphaFoldDB" id="A0A840YY13"/>
<evidence type="ECO:0000313" key="1">
    <source>
        <dbReference type="EMBL" id="MBB5718543.1"/>
    </source>
</evidence>
<dbReference type="Proteomes" id="UP000554342">
    <property type="component" value="Unassembled WGS sequence"/>
</dbReference>
<reference evidence="1 2" key="1">
    <citation type="submission" date="2020-08" db="EMBL/GenBank/DDBJ databases">
        <title>Genomic Encyclopedia of Type Strains, Phase IV (KMG-IV): sequencing the most valuable type-strain genomes for metagenomic binning, comparative biology and taxonomic classification.</title>
        <authorList>
            <person name="Goeker M."/>
        </authorList>
    </citation>
    <scope>NUCLEOTIDE SEQUENCE [LARGE SCALE GENOMIC DNA]</scope>
    <source>
        <strain evidence="1 2">DSM 27203</strain>
    </source>
</reference>
<dbReference type="Gene3D" id="3.30.420.310">
    <property type="entry name" value="2-keto-3-deoxy-galactonokinase, C-terminal domain"/>
    <property type="match status" value="1"/>
</dbReference>
<dbReference type="Pfam" id="PF05035">
    <property type="entry name" value="DGOK"/>
    <property type="match status" value="1"/>
</dbReference>
<keyword evidence="1" id="KW-0418">Kinase</keyword>
<dbReference type="GO" id="GO:0008671">
    <property type="term" value="F:2-dehydro-3-deoxygalactonokinase activity"/>
    <property type="evidence" value="ECO:0007669"/>
    <property type="project" value="UniProtKB-EC"/>
</dbReference>
<gene>
    <name evidence="1" type="ORF">FHR23_001466</name>
</gene>
<proteinExistence type="predicted"/>
<organism evidence="1 2">
    <name type="scientific">Stakelama sediminis</name>
    <dbReference type="NCBI Taxonomy" id="463200"/>
    <lineage>
        <taxon>Bacteria</taxon>
        <taxon>Pseudomonadati</taxon>
        <taxon>Pseudomonadota</taxon>
        <taxon>Alphaproteobacteria</taxon>
        <taxon>Sphingomonadales</taxon>
        <taxon>Sphingomonadaceae</taxon>
        <taxon>Stakelama</taxon>
    </lineage>
</organism>
<name>A0A840YY13_9SPHN</name>
<dbReference type="CDD" id="cd24012">
    <property type="entry name" value="ASKHA_NBD_KDGal-kinase"/>
    <property type="match status" value="1"/>
</dbReference>
<keyword evidence="2" id="KW-1185">Reference proteome</keyword>
<dbReference type="Gene3D" id="3.30.420.300">
    <property type="entry name" value="2-keto-3-deoxy-galactonokinase, substrate binding domain"/>
    <property type="match status" value="1"/>
</dbReference>
<dbReference type="RefSeq" id="WP_184002410.1">
    <property type="nucleotide sequence ID" value="NZ_BAABIF010000013.1"/>
</dbReference>